<dbReference type="RefSeq" id="WP_382401514.1">
    <property type="nucleotide sequence ID" value="NZ_JBHSWH010000001.1"/>
</dbReference>
<evidence type="ECO:0000313" key="3">
    <source>
        <dbReference type="Proteomes" id="UP001596298"/>
    </source>
</evidence>
<keyword evidence="3" id="KW-1185">Reference proteome</keyword>
<evidence type="ECO:0000259" key="1">
    <source>
        <dbReference type="Pfam" id="PF18029"/>
    </source>
</evidence>
<dbReference type="PANTHER" id="PTHR35908">
    <property type="entry name" value="HYPOTHETICAL FUSION PROTEIN"/>
    <property type="match status" value="1"/>
</dbReference>
<dbReference type="InterPro" id="IPR041581">
    <property type="entry name" value="Glyoxalase_6"/>
</dbReference>
<dbReference type="SUPFAM" id="SSF54593">
    <property type="entry name" value="Glyoxalase/Bleomycin resistance protein/Dihydroxybiphenyl dioxygenase"/>
    <property type="match status" value="1"/>
</dbReference>
<dbReference type="PANTHER" id="PTHR35908:SF1">
    <property type="entry name" value="CONSERVED PROTEIN"/>
    <property type="match status" value="1"/>
</dbReference>
<dbReference type="InterPro" id="IPR029068">
    <property type="entry name" value="Glyas_Bleomycin-R_OHBP_Dase"/>
</dbReference>
<sequence>MLADPEGRAFCVIPPGNNFLAGCGFLGEVSCDGSREVGVFWRDALHWELVWDEDGETAVQAPQGGTKLSWGGPPIEPKTGRSRQRFVLSAADPSVEAARLAALGAAVLSETEDEIELADPDGHEFSVRRS</sequence>
<accession>A0ABW2AGU0</accession>
<dbReference type="Proteomes" id="UP001596298">
    <property type="component" value="Unassembled WGS sequence"/>
</dbReference>
<protein>
    <submittedName>
        <fullName evidence="2">VOC family protein</fullName>
    </submittedName>
</protein>
<proteinExistence type="predicted"/>
<organism evidence="2 3">
    <name type="scientific">Flexivirga alba</name>
    <dbReference type="NCBI Taxonomy" id="702742"/>
    <lineage>
        <taxon>Bacteria</taxon>
        <taxon>Bacillati</taxon>
        <taxon>Actinomycetota</taxon>
        <taxon>Actinomycetes</taxon>
        <taxon>Micrococcales</taxon>
        <taxon>Dermacoccaceae</taxon>
        <taxon>Flexivirga</taxon>
    </lineage>
</organism>
<evidence type="ECO:0000313" key="2">
    <source>
        <dbReference type="EMBL" id="MFC6705930.1"/>
    </source>
</evidence>
<dbReference type="Gene3D" id="3.10.180.10">
    <property type="entry name" value="2,3-Dihydroxybiphenyl 1,2-Dioxygenase, domain 1"/>
    <property type="match status" value="1"/>
</dbReference>
<gene>
    <name evidence="2" type="ORF">ACFQDH_11795</name>
</gene>
<dbReference type="EMBL" id="JBHSWH010000001">
    <property type="protein sequence ID" value="MFC6705930.1"/>
    <property type="molecule type" value="Genomic_DNA"/>
</dbReference>
<reference evidence="3" key="1">
    <citation type="journal article" date="2019" name="Int. J. Syst. Evol. Microbiol.">
        <title>The Global Catalogue of Microorganisms (GCM) 10K type strain sequencing project: providing services to taxonomists for standard genome sequencing and annotation.</title>
        <authorList>
            <consortium name="The Broad Institute Genomics Platform"/>
            <consortium name="The Broad Institute Genome Sequencing Center for Infectious Disease"/>
            <person name="Wu L."/>
            <person name="Ma J."/>
        </authorList>
    </citation>
    <scope>NUCLEOTIDE SEQUENCE [LARGE SCALE GENOMIC DNA]</scope>
    <source>
        <strain evidence="3">CCUG 58127</strain>
    </source>
</reference>
<dbReference type="Pfam" id="PF18029">
    <property type="entry name" value="Glyoxalase_6"/>
    <property type="match status" value="1"/>
</dbReference>
<comment type="caution">
    <text evidence="2">The sequence shown here is derived from an EMBL/GenBank/DDBJ whole genome shotgun (WGS) entry which is preliminary data.</text>
</comment>
<name>A0ABW2AGU0_9MICO</name>
<feature type="domain" description="Glyoxalase-like" evidence="1">
    <location>
        <begin position="30"/>
        <end position="127"/>
    </location>
</feature>